<keyword evidence="10" id="KW-1185">Reference proteome</keyword>
<keyword evidence="1" id="KW-0479">Metal-binding</keyword>
<dbReference type="InterPro" id="IPR001876">
    <property type="entry name" value="Znf_RanBP2"/>
</dbReference>
<evidence type="ECO:0000256" key="5">
    <source>
        <dbReference type="SAM" id="MobiDB-lite"/>
    </source>
</evidence>
<gene>
    <name evidence="7" type="ORF">C1SCF055_LOCUS12394</name>
</gene>
<feature type="region of interest" description="Disordered" evidence="5">
    <location>
        <begin position="386"/>
        <end position="440"/>
    </location>
</feature>
<feature type="compositionally biased region" description="Polar residues" evidence="5">
    <location>
        <begin position="45"/>
        <end position="55"/>
    </location>
</feature>
<sequence>MTWYCQSCKIQNSQKHDTCRGCQEHWSRVWKEPVKRRSRSKSKGAKQQEQQNQKDSVAEAWQVFPTKVPWIPSTPATRHVTKQTETPMGTQMMEAGIVAQPPLPLPAISSKEEPLTDEEKKKLTHLRGLKTMDVQLPAELEEQLVILEMKEKEVNNSKALSHGHLNRMTKIKTQIGAQSKKIEALDLEWSAFVKNTMQKVSQHADLYQQCRGEMMEVYNQKLDELRKLKHELTMASRSLIDQQLEEPPEAPLDSVETQLDSMRSAMATAGSVTQVHELSDEDDEMVLGEEQDVEIIKGSRAAKANFKAATSPQKVANLHLKQKKEKAEKWLADDLCKHWEKPRSWFRNKPRKTVGFHEKVFLDEEELMRVPNAALVTGAIRVLEQESDDEDVTSNDGETSAASTDVSNDHSLDALSQPSEETQWDEVSSPKSWSWEGNQSDLSLREGDAATLMSGAPVMMQYDNPDPYPWQVDPIHFEEEPEQDMMDTDFAEDHQTQLQEYVEHALEGTETEDTVWQAVTFGIGLLDLGRRDFPFSPLRLNELPELVQQAWWDHAQYGALTIFHVYPQPSELGGINSVVLLVSVASPADLDPDVKNVLITQKGDPAAGLRPELEGDQWIERMWQLWPFDHPFAPITFCPFAMPDMNECQEMVFHFAVDYGSRDGVTVLVRQVIQVADDIPKGLPGVQELWAVVMPHMEISEDPLEALERPPFWQRHVRSQNMRMHLQVNGDRYQDVVGQWQDGDVLTMKVNVGQKAQALSILLREGYMPDPNFDELVTEQTSFLQIGATIQHVEVYDQGNVDESIGKVRCNAADAEATAIIAGAEFLLAKPELHNIEVFFHYDAIAVGHGACGSQKIVSQDDSYSDRQRAARILISLLQQRAAGMKGLHVKAHDGHPWNECADSIAGLVCNGWQPPVQAELRSGPLLSNKLREWAWVEANSTAVMPSLEVMLRNDVAAYNQGWVDPTLTSVQEQSASHSDHVGDSNSHNEGCQTHRIRFATANVGTLDYRGNVSCCSIKANELLQQCQQEGIHIFAIQESRAATSRTLTNGPFTRYIAKGSQGQAGVELWINALELSKIFHCDFHPEKDVCIWHCSERILAARCHCGVHTLEIIVFYAPQRGRGAQEQEIWWSYFKSILQGRDKKAQLFMLGDGNCSVGSIDDAAIGSLAADIEDEGGGYLHDICTSESLMIPSTFDQWHNGQSHTFLSAKGGRSRIDFILIPQECAASVVQSFVNLDMDLMNGDRDHFALCLDCEVQVGDKNIVRRFVRQQSYNRNEARKSHSQHDIFSIIDSCPAVDWKTDVNDHWDVIRNHFQKQAKILFPCQQRQQRQLYFSAEAWDVLCNRKDIRKQFRELQREKNKMMLRAIWQVWKSEISAVNEEEDFHLPLHMLRCQEAITYEARLRADKQFRAIKKRDWKNWIRKQLKDKVEAAQGVRSAELFKILRPKQMIARSAGKLIRQLPGLIGQDGEWKSSRDEVAVEWQAQFGGIENAEDISVEELLERSCQQFFGRRTEEDLLQLPTIYQLEGAIRALQADKATGLDGLGAELLQADPCKAAQKIFPLVLKAAIRGQGIMELAGGWLLPLYKGKGNPQKMMGYRAILLESVVSRAISKAWRPKITAGLSLIAEPMQWGGRQGLSIEALHLHIHFWKRNARRKRVSHAVVFLDIRAAFYSVVKQMVAGEARGMRKLEEVFSKIGMSENMKPDFLHQVSGVNLVKQATGSNIVAGNVAAMLGLTWYVIPESKTIQGPMTGSRPGDPSADVLFSLVLTKVLKLIKDRAGEQGIQLHHKATAGDVSDVVTWVDDIAFSLTGEAQQLVSKTMKLLAIVQDTMLEHGLALSYGVGKTAVMFSFHGPGATAARQETEQKYRDGLPLLSEHKGKVNIPIVSHYRHLGGFVVRSGSRLQELRVRTAGAMAKLKPLRSILTHPDLQQEQRSRLVKSLGLSVFTLHAGTLYAMTQGEYQQWQAGIHKIYQSLHQRKHDGEVHHFTLYQLADMMKSPMPMEMIHLCRLRLLVHIIRAGDQHMIAAIIENHEIEQEESWLQGAFYSLRWLAQQVGNENVPDELFQLEDPQVWGWFQEGAHEIKSLIKKAELSHLCKVESFCALQKQANEQDQLLREMGWSCEDEDDSQEKHAISDFSFACDECDAVFDLSSSLAVHQQKKHGKRVALRRVACDATCRACGRFYHTRPRLIKHLQTAKKGCWQYHLRNFEPMTEEEALALHEKDCKAGVAVHQRGLIEHALDHTWRWCTEKEKENGLPLKSQVVRVDGEPTEEEISEWSLLGMLPPGQGGRCQTKRNPTQWSVHNVGHEATDVERKLMDRVQKWSPDPDWIPRGPAEGRRFFLIFFSGHRRLKDLATYIWWKSDLIPICLDVAIDAEVGNILQDSLWRSLIHARRVAGGHAGPPCETYSLARWLENENQLYPRPLRSCEQPWGLDGRTLRETRQWLMGNILMWRALSLLLLIYAYGGSFTLEHPKGCGGVNNKWTIWDSAFVKQLMLAGDIRLWTILQGPLGRPFAKPTNLLAARLEGLGEAIYKGYDKSWRPSMMLGGKEGHHWRTAQAKAYPPELCRILAEQHSSFAACQQAEGVTIEPEDLQAALEILANTYDPYMQNAKGTTMCSDYFHKAAREV</sequence>
<organism evidence="7">
    <name type="scientific">Cladocopium goreaui</name>
    <dbReference type="NCBI Taxonomy" id="2562237"/>
    <lineage>
        <taxon>Eukaryota</taxon>
        <taxon>Sar</taxon>
        <taxon>Alveolata</taxon>
        <taxon>Dinophyceae</taxon>
        <taxon>Suessiales</taxon>
        <taxon>Symbiodiniaceae</taxon>
        <taxon>Cladocopium</taxon>
    </lineage>
</organism>
<dbReference type="Gene3D" id="3.60.10.10">
    <property type="entry name" value="Endonuclease/exonuclease/phosphatase"/>
    <property type="match status" value="1"/>
</dbReference>
<evidence type="ECO:0000313" key="7">
    <source>
        <dbReference type="EMBL" id="CAI3984895.1"/>
    </source>
</evidence>
<accession>A0A9P1C5J3</accession>
<dbReference type="InterPro" id="IPR036691">
    <property type="entry name" value="Endo/exonu/phosph_ase_sf"/>
</dbReference>
<dbReference type="SMART" id="SM00355">
    <property type="entry name" value="ZnF_C2H2"/>
    <property type="match status" value="2"/>
</dbReference>
<dbReference type="GO" id="GO:0003676">
    <property type="term" value="F:nucleic acid binding"/>
    <property type="evidence" value="ECO:0007669"/>
    <property type="project" value="InterPro"/>
</dbReference>
<evidence type="ECO:0000256" key="4">
    <source>
        <dbReference type="PROSITE-ProRule" id="PRU00042"/>
    </source>
</evidence>
<reference evidence="7" key="1">
    <citation type="submission" date="2022-10" db="EMBL/GenBank/DDBJ databases">
        <authorList>
            <person name="Chen Y."/>
            <person name="Dougan E. K."/>
            <person name="Chan C."/>
            <person name="Rhodes N."/>
            <person name="Thang M."/>
        </authorList>
    </citation>
    <scope>NUCLEOTIDE SEQUENCE</scope>
</reference>
<evidence type="ECO:0000256" key="3">
    <source>
        <dbReference type="ARBA" id="ARBA00022833"/>
    </source>
</evidence>
<protein>
    <submittedName>
        <fullName evidence="9">Craniofacial development protein 2 (p97 bucentaur protein)</fullName>
    </submittedName>
</protein>
<dbReference type="PROSITE" id="PS50157">
    <property type="entry name" value="ZINC_FINGER_C2H2_2"/>
    <property type="match status" value="1"/>
</dbReference>
<evidence type="ECO:0000313" key="10">
    <source>
        <dbReference type="Proteomes" id="UP001152797"/>
    </source>
</evidence>
<dbReference type="SUPFAM" id="SSF56219">
    <property type="entry name" value="DNase I-like"/>
    <property type="match status" value="1"/>
</dbReference>
<dbReference type="InterPro" id="IPR013087">
    <property type="entry name" value="Znf_C2H2_type"/>
</dbReference>
<dbReference type="SUPFAM" id="SSF53098">
    <property type="entry name" value="Ribonuclease H-like"/>
    <property type="match status" value="1"/>
</dbReference>
<dbReference type="EMBL" id="CAMXCT030000932">
    <property type="protein sequence ID" value="CAL4772207.1"/>
    <property type="molecule type" value="Genomic_DNA"/>
</dbReference>
<dbReference type="PROSITE" id="PS00028">
    <property type="entry name" value="ZINC_FINGER_C2H2_1"/>
    <property type="match status" value="1"/>
</dbReference>
<dbReference type="Gene3D" id="3.30.420.10">
    <property type="entry name" value="Ribonuclease H-like superfamily/Ribonuclease H"/>
    <property type="match status" value="1"/>
</dbReference>
<comment type="caution">
    <text evidence="7">The sequence shown here is derived from an EMBL/GenBank/DDBJ whole genome shotgun (WGS) entry which is preliminary data.</text>
</comment>
<evidence type="ECO:0000313" key="8">
    <source>
        <dbReference type="EMBL" id="CAL1138270.1"/>
    </source>
</evidence>
<feature type="compositionally biased region" description="Polar residues" evidence="5">
    <location>
        <begin position="414"/>
        <end position="440"/>
    </location>
</feature>
<dbReference type="Proteomes" id="UP001152797">
    <property type="component" value="Unassembled WGS sequence"/>
</dbReference>
<evidence type="ECO:0000259" key="6">
    <source>
        <dbReference type="PROSITE" id="PS50157"/>
    </source>
</evidence>
<dbReference type="PROSITE" id="PS01358">
    <property type="entry name" value="ZF_RANBP2_1"/>
    <property type="match status" value="1"/>
</dbReference>
<keyword evidence="2 4" id="KW-0863">Zinc-finger</keyword>
<dbReference type="OrthoDB" id="7552168at2759"/>
<dbReference type="EMBL" id="CAMXCT020000932">
    <property type="protein sequence ID" value="CAL1138270.1"/>
    <property type="molecule type" value="Genomic_DNA"/>
</dbReference>
<name>A0A9P1C5J3_9DINO</name>
<keyword evidence="3" id="KW-0862">Zinc</keyword>
<feature type="compositionally biased region" description="Polar residues" evidence="5">
    <location>
        <begin position="394"/>
        <end position="406"/>
    </location>
</feature>
<dbReference type="Gene3D" id="3.30.160.60">
    <property type="entry name" value="Classic Zinc Finger"/>
    <property type="match status" value="1"/>
</dbReference>
<evidence type="ECO:0000256" key="2">
    <source>
        <dbReference type="ARBA" id="ARBA00022771"/>
    </source>
</evidence>
<dbReference type="InterPro" id="IPR012337">
    <property type="entry name" value="RNaseH-like_sf"/>
</dbReference>
<evidence type="ECO:0000256" key="1">
    <source>
        <dbReference type="ARBA" id="ARBA00022723"/>
    </source>
</evidence>
<evidence type="ECO:0000313" key="9">
    <source>
        <dbReference type="EMBL" id="CAL4772207.1"/>
    </source>
</evidence>
<proteinExistence type="predicted"/>
<reference evidence="8" key="2">
    <citation type="submission" date="2024-04" db="EMBL/GenBank/DDBJ databases">
        <authorList>
            <person name="Chen Y."/>
            <person name="Shah S."/>
            <person name="Dougan E. K."/>
            <person name="Thang M."/>
            <person name="Chan C."/>
        </authorList>
    </citation>
    <scope>NUCLEOTIDE SEQUENCE [LARGE SCALE GENOMIC DNA]</scope>
</reference>
<dbReference type="InterPro" id="IPR036397">
    <property type="entry name" value="RNaseH_sf"/>
</dbReference>
<feature type="region of interest" description="Disordered" evidence="5">
    <location>
        <begin position="33"/>
        <end position="57"/>
    </location>
</feature>
<feature type="domain" description="C2H2-type" evidence="6">
    <location>
        <begin position="2141"/>
        <end position="2164"/>
    </location>
</feature>
<dbReference type="GO" id="GO:0008270">
    <property type="term" value="F:zinc ion binding"/>
    <property type="evidence" value="ECO:0007669"/>
    <property type="project" value="UniProtKB-KW"/>
</dbReference>
<dbReference type="EMBL" id="CAMXCT010000932">
    <property type="protein sequence ID" value="CAI3984895.1"/>
    <property type="molecule type" value="Genomic_DNA"/>
</dbReference>